<evidence type="ECO:0000256" key="3">
    <source>
        <dbReference type="ARBA" id="ARBA00022461"/>
    </source>
</evidence>
<organism evidence="13 14">
    <name type="scientific">Macrostomum lignano</name>
    <dbReference type="NCBI Taxonomy" id="282301"/>
    <lineage>
        <taxon>Eukaryota</taxon>
        <taxon>Metazoa</taxon>
        <taxon>Spiralia</taxon>
        <taxon>Lophotrochozoa</taxon>
        <taxon>Platyhelminthes</taxon>
        <taxon>Rhabditophora</taxon>
        <taxon>Macrostomorpha</taxon>
        <taxon>Macrostomida</taxon>
        <taxon>Macrostomidae</taxon>
        <taxon>Macrostomum</taxon>
    </lineage>
</organism>
<keyword evidence="9 11" id="KW-0739">Sodium transport</keyword>
<feature type="transmembrane region" description="Helical" evidence="12">
    <location>
        <begin position="449"/>
        <end position="470"/>
    </location>
</feature>
<evidence type="ECO:0000256" key="1">
    <source>
        <dbReference type="ARBA" id="ARBA00004141"/>
    </source>
</evidence>
<dbReference type="PANTHER" id="PTHR11690">
    <property type="entry name" value="AMILORIDE-SENSITIVE SODIUM CHANNEL-RELATED"/>
    <property type="match status" value="1"/>
</dbReference>
<keyword evidence="4 11" id="KW-0812">Transmembrane</keyword>
<evidence type="ECO:0000256" key="5">
    <source>
        <dbReference type="ARBA" id="ARBA00022989"/>
    </source>
</evidence>
<accession>A0A1I8IAE1</accession>
<dbReference type="Pfam" id="PF00858">
    <property type="entry name" value="ASC"/>
    <property type="match status" value="2"/>
</dbReference>
<keyword evidence="8 12" id="KW-0472">Membrane</keyword>
<keyword evidence="13" id="KW-1185">Reference proteome</keyword>
<dbReference type="GO" id="GO:0015280">
    <property type="term" value="F:ligand-gated sodium channel activity"/>
    <property type="evidence" value="ECO:0007669"/>
    <property type="project" value="TreeGrafter"/>
</dbReference>
<dbReference type="InterPro" id="IPR001873">
    <property type="entry name" value="ENaC"/>
</dbReference>
<comment type="subcellular location">
    <subcellularLocation>
        <location evidence="1">Membrane</location>
        <topology evidence="1">Multi-pass membrane protein</topology>
    </subcellularLocation>
</comment>
<dbReference type="AlphaFoldDB" id="A0A1I8IAE1"/>
<evidence type="ECO:0000313" key="14">
    <source>
        <dbReference type="WBParaSite" id="maker-uti_cns_0010882-snap-gene-0.2-mRNA-1"/>
    </source>
</evidence>
<keyword evidence="5 12" id="KW-1133">Transmembrane helix</keyword>
<evidence type="ECO:0000313" key="13">
    <source>
        <dbReference type="Proteomes" id="UP000095280"/>
    </source>
</evidence>
<evidence type="ECO:0000256" key="7">
    <source>
        <dbReference type="ARBA" id="ARBA00023065"/>
    </source>
</evidence>
<evidence type="ECO:0000256" key="12">
    <source>
        <dbReference type="SAM" id="Phobius"/>
    </source>
</evidence>
<keyword evidence="10 11" id="KW-0407">Ion channel</keyword>
<dbReference type="WBParaSite" id="maker-uti_cns_0010882-snap-gene-0.2-mRNA-1">
    <property type="protein sequence ID" value="maker-uti_cns_0010882-snap-gene-0.2-mRNA-1"/>
    <property type="gene ID" value="maker-uti_cns_0010882-snap-gene-0.2"/>
</dbReference>
<keyword evidence="7 11" id="KW-0406">Ion transport</keyword>
<dbReference type="Proteomes" id="UP000095280">
    <property type="component" value="Unplaced"/>
</dbReference>
<reference evidence="14" key="1">
    <citation type="submission" date="2016-11" db="UniProtKB">
        <authorList>
            <consortium name="WormBaseParasite"/>
        </authorList>
    </citation>
    <scope>IDENTIFICATION</scope>
</reference>
<name>A0A1I8IAE1_9PLAT</name>
<keyword evidence="6" id="KW-0915">Sodium</keyword>
<protein>
    <submittedName>
        <fullName evidence="14">Amiloride-sensitive sodium channel</fullName>
    </submittedName>
</protein>
<feature type="transmembrane region" description="Helical" evidence="12">
    <location>
        <begin position="20"/>
        <end position="44"/>
    </location>
</feature>
<evidence type="ECO:0000256" key="2">
    <source>
        <dbReference type="ARBA" id="ARBA00022448"/>
    </source>
</evidence>
<evidence type="ECO:0000256" key="8">
    <source>
        <dbReference type="ARBA" id="ARBA00023136"/>
    </source>
</evidence>
<evidence type="ECO:0000256" key="9">
    <source>
        <dbReference type="ARBA" id="ARBA00023201"/>
    </source>
</evidence>
<dbReference type="Gene3D" id="1.10.287.770">
    <property type="entry name" value="YojJ-like"/>
    <property type="match status" value="1"/>
</dbReference>
<evidence type="ECO:0000256" key="11">
    <source>
        <dbReference type="RuleBase" id="RU000679"/>
    </source>
</evidence>
<evidence type="ECO:0000256" key="4">
    <source>
        <dbReference type="ARBA" id="ARBA00022692"/>
    </source>
</evidence>
<keyword evidence="3 11" id="KW-0894">Sodium channel</keyword>
<comment type="similarity">
    <text evidence="11">Belongs to the amiloride-sensitive sodium channel (TC 1.A.6) family.</text>
</comment>
<evidence type="ECO:0000256" key="10">
    <source>
        <dbReference type="ARBA" id="ARBA00023303"/>
    </source>
</evidence>
<sequence length="513" mass="58073">HTTAHGFYKLRVENKAVRRLWMLIICCALIAFGVHIILLAINYLQYIVTVETKYNSEPFVLPDVTFCPNQPYHESVWCRRDLACTQDSNATIPSLGGDLSVQTAFRNTYNFWTAAGEGFIAPEIARYSLRKYTVEANMTRNPNPSVPYYKAITNMERFDFNFGYSMYVHPPNTVPDHSQDVQVSETRNYVISAGIERSKSINSPVKKCAENPSPLTLLQFDKLRSFAYTKDACESVKAQEIIVGRCSCLSEKYLVPSSLASTKPYCHEIDPSLIQYPYTTVANKTVQYIDRYVASTNFTLCWNATVNLTLPCNYSYWSKWNTTYLDSMALAQATGILTRRQCHKDAEAFLAENPGYRTALISEFSDKNFQAKLDEVAKTSNLYKEWAINNSVYYGDLERVGKNLFKLGLSTRLLFTRVVLLANGNEGVSTVEKYSYPPEQFWSDVGGVLGLWAGLSIISCTEFIQLLFLMASKFRRNRSRVSDSARRDGGAPVVKDAWAHESLDCSDTSEEHV</sequence>
<dbReference type="GO" id="GO:0005886">
    <property type="term" value="C:plasma membrane"/>
    <property type="evidence" value="ECO:0007669"/>
    <property type="project" value="TreeGrafter"/>
</dbReference>
<proteinExistence type="inferred from homology"/>
<evidence type="ECO:0000256" key="6">
    <source>
        <dbReference type="ARBA" id="ARBA00023053"/>
    </source>
</evidence>
<keyword evidence="2 11" id="KW-0813">Transport</keyword>